<accession>A0AAW9PXN4</accession>
<evidence type="ECO:0000313" key="2">
    <source>
        <dbReference type="Proteomes" id="UP001333818"/>
    </source>
</evidence>
<proteinExistence type="predicted"/>
<protein>
    <submittedName>
        <fullName evidence="1">Uncharacterized protein</fullName>
    </submittedName>
</protein>
<dbReference type="EMBL" id="JAZBJZ010000002">
    <property type="protein sequence ID" value="MEE3715276.1"/>
    <property type="molecule type" value="Genomic_DNA"/>
</dbReference>
<dbReference type="AlphaFoldDB" id="A0AAW9PXN4"/>
<gene>
    <name evidence="1" type="ORF">V2H45_00795</name>
</gene>
<name>A0AAW9PXN4_9CYAN</name>
<reference evidence="1" key="1">
    <citation type="submission" date="2024-01" db="EMBL/GenBank/DDBJ databases">
        <title>Bank of Algae and Cyanobacteria of the Azores (BACA) strain genomes.</title>
        <authorList>
            <person name="Luz R."/>
            <person name="Cordeiro R."/>
            <person name="Fonseca A."/>
            <person name="Goncalves V."/>
        </authorList>
    </citation>
    <scope>NUCLEOTIDE SEQUENCE</scope>
    <source>
        <strain evidence="1">BACA0141</strain>
    </source>
</reference>
<organism evidence="1 2">
    <name type="scientific">Tumidithrix elongata BACA0141</name>
    <dbReference type="NCBI Taxonomy" id="2716417"/>
    <lineage>
        <taxon>Bacteria</taxon>
        <taxon>Bacillati</taxon>
        <taxon>Cyanobacteriota</taxon>
        <taxon>Cyanophyceae</taxon>
        <taxon>Pseudanabaenales</taxon>
        <taxon>Pseudanabaenaceae</taxon>
        <taxon>Tumidithrix</taxon>
        <taxon>Tumidithrix elongata</taxon>
    </lineage>
</organism>
<evidence type="ECO:0000313" key="1">
    <source>
        <dbReference type="EMBL" id="MEE3715276.1"/>
    </source>
</evidence>
<comment type="caution">
    <text evidence="1">The sequence shown here is derived from an EMBL/GenBank/DDBJ whole genome shotgun (WGS) entry which is preliminary data.</text>
</comment>
<keyword evidence="2" id="KW-1185">Reference proteome</keyword>
<dbReference type="RefSeq" id="WP_330481695.1">
    <property type="nucleotide sequence ID" value="NZ_JAZBJZ010000002.1"/>
</dbReference>
<sequence>MDSQLTPETGCELEISLVGDEELLYRRVAAHGNGETQYYTRSPEGKINFSKMTFSDRGLKPSVDRACIHEYTPSRTQLEKTDGIIGLIAGNIRAVDDLSSGDSKGKITTSYKIDVIHRPKSDNKAHARIEPSPEYSSDKVFKRLQQKLARLADERLVSHGWEIKPDGFD</sequence>
<dbReference type="Proteomes" id="UP001333818">
    <property type="component" value="Unassembled WGS sequence"/>
</dbReference>